<dbReference type="InterPro" id="IPR036291">
    <property type="entry name" value="NAD(P)-bd_dom_sf"/>
</dbReference>
<dbReference type="Proteomes" id="UP000632659">
    <property type="component" value="Unassembled WGS sequence"/>
</dbReference>
<dbReference type="RefSeq" id="WP_154824754.1">
    <property type="nucleotide sequence ID" value="NZ_JACRTL010000001.1"/>
</dbReference>
<accession>A0A8J6P4X1</accession>
<dbReference type="PANTHER" id="PTHR43708">
    <property type="entry name" value="CONSERVED EXPRESSED OXIDOREDUCTASE (EUROFUNG)"/>
    <property type="match status" value="1"/>
</dbReference>
<dbReference type="InterPro" id="IPR000683">
    <property type="entry name" value="Gfo/Idh/MocA-like_OxRdtase_N"/>
</dbReference>
<feature type="domain" description="Gfo/Idh/MocA-like oxidoreductase N-terminal" evidence="1">
    <location>
        <begin position="5"/>
        <end position="119"/>
    </location>
</feature>
<organism evidence="2 3">
    <name type="scientific">Massiliimalia timonensis</name>
    <dbReference type="NCBI Taxonomy" id="1987501"/>
    <lineage>
        <taxon>Bacteria</taxon>
        <taxon>Bacillati</taxon>
        <taxon>Bacillota</taxon>
        <taxon>Clostridia</taxon>
        <taxon>Eubacteriales</taxon>
        <taxon>Oscillospiraceae</taxon>
        <taxon>Massiliimalia</taxon>
    </lineage>
</organism>
<protein>
    <submittedName>
        <fullName evidence="2">Gfo/Idh/MocA family oxidoreductase</fullName>
    </submittedName>
</protein>
<dbReference type="PANTHER" id="PTHR43708:SF4">
    <property type="entry name" value="OXIDOREDUCTASE YCEM-RELATED"/>
    <property type="match status" value="1"/>
</dbReference>
<name>A0A8J6P4X1_9FIRM</name>
<dbReference type="SUPFAM" id="SSF51735">
    <property type="entry name" value="NAD(P)-binding Rossmann-fold domains"/>
    <property type="match status" value="1"/>
</dbReference>
<dbReference type="Gene3D" id="3.40.50.720">
    <property type="entry name" value="NAD(P)-binding Rossmann-like Domain"/>
    <property type="match status" value="1"/>
</dbReference>
<dbReference type="GO" id="GO:0000166">
    <property type="term" value="F:nucleotide binding"/>
    <property type="evidence" value="ECO:0007669"/>
    <property type="project" value="InterPro"/>
</dbReference>
<evidence type="ECO:0000313" key="2">
    <source>
        <dbReference type="EMBL" id="MBC8609629.1"/>
    </source>
</evidence>
<dbReference type="Pfam" id="PF01408">
    <property type="entry name" value="GFO_IDH_MocA"/>
    <property type="match status" value="1"/>
</dbReference>
<proteinExistence type="predicted"/>
<dbReference type="SUPFAM" id="SSF55347">
    <property type="entry name" value="Glyceraldehyde-3-phosphate dehydrogenase-like, C-terminal domain"/>
    <property type="match status" value="1"/>
</dbReference>
<dbReference type="Gene3D" id="3.30.360.10">
    <property type="entry name" value="Dihydrodipicolinate Reductase, domain 2"/>
    <property type="match status" value="1"/>
</dbReference>
<evidence type="ECO:0000259" key="1">
    <source>
        <dbReference type="Pfam" id="PF01408"/>
    </source>
</evidence>
<dbReference type="InterPro" id="IPR051317">
    <property type="entry name" value="Gfo/Idh/MocA_oxidoreduct"/>
</dbReference>
<comment type="caution">
    <text evidence="2">The sequence shown here is derived from an EMBL/GenBank/DDBJ whole genome shotgun (WGS) entry which is preliminary data.</text>
</comment>
<dbReference type="AlphaFoldDB" id="A0A8J6P4X1"/>
<dbReference type="EMBL" id="JACRTL010000001">
    <property type="protein sequence ID" value="MBC8609629.1"/>
    <property type="molecule type" value="Genomic_DNA"/>
</dbReference>
<gene>
    <name evidence="2" type="ORF">H8702_00655</name>
</gene>
<evidence type="ECO:0000313" key="3">
    <source>
        <dbReference type="Proteomes" id="UP000632659"/>
    </source>
</evidence>
<sequence>MKECRLAVIGCAGLPYEMLYDSVKRLPVRLVAACDNNDDLNAFTRHYRCEKSYQDWKQLLQEEKPDVVFAFSQQEPLFEVCRESLKAGAYILAERPVAQNTAQAEELVHLQRDTGKYAMARFNRRFAPAYRMAQEVIGREEFGTPNMFLAKFQAPLYESNRIYLWNHISHILDTAVMLMGDLEITHVDHKIWREHQYSYQINFRTSEGCLGIIQSGSGQCYEYPMERVEIAGDGCNVVVDNIRHLEYNRTTPDRKNAGFYPLGRTGDTIVWNQNYGQMTSFGFYGLEGCAGEIIRAALEKRKPLYQMEDTARVVRLLETIERIVGENEPLDNIDAGLL</sequence>
<reference evidence="2" key="1">
    <citation type="submission" date="2020-08" db="EMBL/GenBank/DDBJ databases">
        <title>Genome public.</title>
        <authorList>
            <person name="Liu C."/>
            <person name="Sun Q."/>
        </authorList>
    </citation>
    <scope>NUCLEOTIDE SEQUENCE</scope>
    <source>
        <strain evidence="2">NSJ-15</strain>
    </source>
</reference>
<keyword evidence="3" id="KW-1185">Reference proteome</keyword>